<feature type="domain" description="Helix-turn-helix" evidence="1">
    <location>
        <begin position="10"/>
        <end position="58"/>
    </location>
</feature>
<dbReference type="RefSeq" id="WP_268041777.1">
    <property type="nucleotide sequence ID" value="NZ_CP104064.1"/>
</dbReference>
<evidence type="ECO:0000313" key="2">
    <source>
        <dbReference type="EMBL" id="WAH35002.1"/>
    </source>
</evidence>
<accession>A0ABY6YXC9</accession>
<evidence type="ECO:0000313" key="3">
    <source>
        <dbReference type="Proteomes" id="UP001164803"/>
    </source>
</evidence>
<gene>
    <name evidence="2" type="ORF">NZD86_11740</name>
</gene>
<keyword evidence="3" id="KW-1185">Reference proteome</keyword>
<dbReference type="Pfam" id="PF12728">
    <property type="entry name" value="HTH_17"/>
    <property type="match status" value="1"/>
</dbReference>
<evidence type="ECO:0000259" key="1">
    <source>
        <dbReference type="Pfam" id="PF12728"/>
    </source>
</evidence>
<dbReference type="Proteomes" id="UP001164803">
    <property type="component" value="Chromosome"/>
</dbReference>
<organism evidence="2 3">
    <name type="scientific">Alicyclobacillus dauci</name>
    <dbReference type="NCBI Taxonomy" id="1475485"/>
    <lineage>
        <taxon>Bacteria</taxon>
        <taxon>Bacillati</taxon>
        <taxon>Bacillota</taxon>
        <taxon>Bacilli</taxon>
        <taxon>Bacillales</taxon>
        <taxon>Alicyclobacillaceae</taxon>
        <taxon>Alicyclobacillus</taxon>
    </lineage>
</organism>
<dbReference type="EMBL" id="CP104064">
    <property type="protein sequence ID" value="WAH35002.1"/>
    <property type="molecule type" value="Genomic_DNA"/>
</dbReference>
<dbReference type="InterPro" id="IPR041657">
    <property type="entry name" value="HTH_17"/>
</dbReference>
<reference evidence="2" key="1">
    <citation type="submission" date="2022-08" db="EMBL/GenBank/DDBJ databases">
        <title>Alicyclobacillus dauci DSM2870, complete genome.</title>
        <authorList>
            <person name="Wang Q."/>
            <person name="Cai R."/>
            <person name="Wang Z."/>
        </authorList>
    </citation>
    <scope>NUCLEOTIDE SEQUENCE</scope>
    <source>
        <strain evidence="2">DSM 28700</strain>
    </source>
</reference>
<proteinExistence type="predicted"/>
<protein>
    <submittedName>
        <fullName evidence="2">Helix-turn-helix domain-containing protein</fullName>
    </submittedName>
</protein>
<sequence length="70" mass="8651">MEREDFPHTLTPKQVKEFMNIGINQVYELIRTRSDLPKFYIGRSPRIPRDAFFRWYDERWMSNEKLEVEV</sequence>
<name>A0ABY6YXC9_9BACL</name>